<evidence type="ECO:0000313" key="10">
    <source>
        <dbReference type="Proteomes" id="UP000244722"/>
    </source>
</evidence>
<evidence type="ECO:0000256" key="1">
    <source>
        <dbReference type="ARBA" id="ARBA00001971"/>
    </source>
</evidence>
<evidence type="ECO:0000256" key="5">
    <source>
        <dbReference type="ARBA" id="ARBA00023004"/>
    </source>
</evidence>
<keyword evidence="10" id="KW-1185">Reference proteome</keyword>
<dbReference type="GO" id="GO:0005506">
    <property type="term" value="F:iron ion binding"/>
    <property type="evidence" value="ECO:0007669"/>
    <property type="project" value="InterPro"/>
</dbReference>
<dbReference type="InterPro" id="IPR036396">
    <property type="entry name" value="Cyt_P450_sf"/>
</dbReference>
<reference evidence="9 10" key="1">
    <citation type="submission" date="2017-04" db="EMBL/GenBank/DDBJ databases">
        <title>Draft genome sequence of Tuber borchii Vittad., a whitish edible truffle.</title>
        <authorList>
            <consortium name="DOE Joint Genome Institute"/>
            <person name="Murat C."/>
            <person name="Kuo A."/>
            <person name="Barry K.W."/>
            <person name="Clum A."/>
            <person name="Dockter R.B."/>
            <person name="Fauchery L."/>
            <person name="Iotti M."/>
            <person name="Kohler A."/>
            <person name="Labutti K."/>
            <person name="Lindquist E.A."/>
            <person name="Lipzen A."/>
            <person name="Ohm R.A."/>
            <person name="Wang M."/>
            <person name="Grigoriev I.V."/>
            <person name="Zambonelli A."/>
            <person name="Martin F.M."/>
        </authorList>
    </citation>
    <scope>NUCLEOTIDE SEQUENCE [LARGE SCALE GENOMIC DNA]</scope>
    <source>
        <strain evidence="9 10">Tbo3840</strain>
    </source>
</reference>
<dbReference type="AlphaFoldDB" id="A0A2T7A192"/>
<dbReference type="PRINTS" id="PR00465">
    <property type="entry name" value="EP450IV"/>
</dbReference>
<dbReference type="Pfam" id="PF00067">
    <property type="entry name" value="p450"/>
    <property type="match status" value="1"/>
</dbReference>
<feature type="binding site" description="axial binding residue" evidence="6">
    <location>
        <position position="469"/>
    </location>
    <ligand>
        <name>heme</name>
        <dbReference type="ChEBI" id="CHEBI:30413"/>
    </ligand>
    <ligandPart>
        <name>Fe</name>
        <dbReference type="ChEBI" id="CHEBI:18248"/>
    </ligandPart>
</feature>
<sequence length="532" mass="60308">MGIFMRLIDYTEDKRLNDYSLFSATLALIFLALFLLLKKERSIHSSTKFPIAGIESPGYFGLVKAREKFISDAFHIVKSGYHKYRGKNFVVTTHNHDRVILTSGQVKELSSAPDDTVSFSHFIMETMMGPYTGLGRFSGTNYLAEVSRIKLTRKLGIIKEAVIEEARFALDTELPECTTDEWKSVEIFTTVLRTVARTSSRVFIGLPLCRNEDWLTVAMGFTGDLIITVNKLASTPKLIRPFYAWMFNSTKLISSHRRKAQTLLGPIIQRRFEEERLAEENGTIYEKPDDMLQWFIDRVEPRHKNTEDLSELQLLSGLASVHATSLSFTNALYDLAAHQECVQPIREEIEAVISENNGVIDRAALRKMRKTDSFFKESARGQLNVLTFGRKILKNVTLSDGTPLKQGTLVSAPVAMFSSDPDLLEDPETFDGFRWYKESLEAESRAAHNSGWTTTSAHYLTFGHGKHACPGRFFVTEEMKILLTFIILQYDIKYPEGQSRPANIQRGASLVPDPTQKLLFKKLPGPKKFSFL</sequence>
<evidence type="ECO:0000256" key="4">
    <source>
        <dbReference type="ARBA" id="ARBA00023002"/>
    </source>
</evidence>
<keyword evidence="8" id="KW-0472">Membrane</keyword>
<dbReference type="Gene3D" id="1.10.630.10">
    <property type="entry name" value="Cytochrome P450"/>
    <property type="match status" value="1"/>
</dbReference>
<keyword evidence="5 6" id="KW-0408">Iron</keyword>
<accession>A0A2T7A192</accession>
<dbReference type="PANTHER" id="PTHR46206:SF7">
    <property type="entry name" value="P450, PUTATIVE (EUROFUNG)-RELATED"/>
    <property type="match status" value="1"/>
</dbReference>
<evidence type="ECO:0000256" key="8">
    <source>
        <dbReference type="SAM" id="Phobius"/>
    </source>
</evidence>
<proteinExistence type="inferred from homology"/>
<comment type="caution">
    <text evidence="9">The sequence shown here is derived from an EMBL/GenBank/DDBJ whole genome shotgun (WGS) entry which is preliminary data.</text>
</comment>
<keyword evidence="3 6" id="KW-0479">Metal-binding</keyword>
<dbReference type="InterPro" id="IPR002403">
    <property type="entry name" value="Cyt_P450_E_grp-IV"/>
</dbReference>
<keyword evidence="8" id="KW-1133">Transmembrane helix</keyword>
<keyword evidence="4 7" id="KW-0560">Oxidoreductase</keyword>
<dbReference type="SUPFAM" id="SSF48264">
    <property type="entry name" value="Cytochrome P450"/>
    <property type="match status" value="1"/>
</dbReference>
<keyword evidence="6 7" id="KW-0349">Heme</keyword>
<evidence type="ECO:0000256" key="6">
    <source>
        <dbReference type="PIRSR" id="PIRSR602403-1"/>
    </source>
</evidence>
<dbReference type="GO" id="GO:0020037">
    <property type="term" value="F:heme binding"/>
    <property type="evidence" value="ECO:0007669"/>
    <property type="project" value="InterPro"/>
</dbReference>
<dbReference type="OrthoDB" id="1844152at2759"/>
<evidence type="ECO:0000256" key="7">
    <source>
        <dbReference type="RuleBase" id="RU000461"/>
    </source>
</evidence>
<dbReference type="CDD" id="cd11041">
    <property type="entry name" value="CYP503A1-like"/>
    <property type="match status" value="1"/>
</dbReference>
<comment type="similarity">
    <text evidence="2 7">Belongs to the cytochrome P450 family.</text>
</comment>
<evidence type="ECO:0000313" key="9">
    <source>
        <dbReference type="EMBL" id="PUU81494.1"/>
    </source>
</evidence>
<comment type="cofactor">
    <cofactor evidence="1 6">
        <name>heme</name>
        <dbReference type="ChEBI" id="CHEBI:30413"/>
    </cofactor>
</comment>
<keyword evidence="8" id="KW-0812">Transmembrane</keyword>
<dbReference type="STRING" id="42251.A0A2T7A192"/>
<gene>
    <name evidence="9" type="ORF">B9Z19DRAFT_1077074</name>
</gene>
<name>A0A2T7A192_TUBBO</name>
<dbReference type="GO" id="GO:0004497">
    <property type="term" value="F:monooxygenase activity"/>
    <property type="evidence" value="ECO:0007669"/>
    <property type="project" value="UniProtKB-KW"/>
</dbReference>
<dbReference type="PROSITE" id="PS00086">
    <property type="entry name" value="CYTOCHROME_P450"/>
    <property type="match status" value="1"/>
</dbReference>
<dbReference type="PANTHER" id="PTHR46206">
    <property type="entry name" value="CYTOCHROME P450"/>
    <property type="match status" value="1"/>
</dbReference>
<keyword evidence="7" id="KW-0503">Monooxygenase</keyword>
<evidence type="ECO:0000256" key="2">
    <source>
        <dbReference type="ARBA" id="ARBA00010617"/>
    </source>
</evidence>
<dbReference type="EMBL" id="NESQ01000044">
    <property type="protein sequence ID" value="PUU81494.1"/>
    <property type="molecule type" value="Genomic_DNA"/>
</dbReference>
<organism evidence="9 10">
    <name type="scientific">Tuber borchii</name>
    <name type="common">White truffle</name>
    <dbReference type="NCBI Taxonomy" id="42251"/>
    <lineage>
        <taxon>Eukaryota</taxon>
        <taxon>Fungi</taxon>
        <taxon>Dikarya</taxon>
        <taxon>Ascomycota</taxon>
        <taxon>Pezizomycotina</taxon>
        <taxon>Pezizomycetes</taxon>
        <taxon>Pezizales</taxon>
        <taxon>Tuberaceae</taxon>
        <taxon>Tuber</taxon>
    </lineage>
</organism>
<dbReference type="InterPro" id="IPR017972">
    <property type="entry name" value="Cyt_P450_CS"/>
</dbReference>
<dbReference type="InterPro" id="IPR001128">
    <property type="entry name" value="Cyt_P450"/>
</dbReference>
<protein>
    <submittedName>
        <fullName evidence="9">Cytochrome P450</fullName>
    </submittedName>
</protein>
<evidence type="ECO:0000256" key="3">
    <source>
        <dbReference type="ARBA" id="ARBA00022723"/>
    </source>
</evidence>
<dbReference type="Proteomes" id="UP000244722">
    <property type="component" value="Unassembled WGS sequence"/>
</dbReference>
<feature type="transmembrane region" description="Helical" evidence="8">
    <location>
        <begin position="20"/>
        <end position="37"/>
    </location>
</feature>
<dbReference type="GO" id="GO:0016705">
    <property type="term" value="F:oxidoreductase activity, acting on paired donors, with incorporation or reduction of molecular oxygen"/>
    <property type="evidence" value="ECO:0007669"/>
    <property type="project" value="InterPro"/>
</dbReference>